<keyword evidence="3 8" id="KW-0349">Heme</keyword>
<protein>
    <submittedName>
        <fullName evidence="12">Probable cytochrome P450 313a1</fullName>
    </submittedName>
</protein>
<evidence type="ECO:0000256" key="1">
    <source>
        <dbReference type="ARBA" id="ARBA00001971"/>
    </source>
</evidence>
<gene>
    <name evidence="12" type="primary">LOC103507738</name>
</gene>
<keyword evidence="6 8" id="KW-0408">Iron</keyword>
<dbReference type="Pfam" id="PF00067">
    <property type="entry name" value="p450"/>
    <property type="match status" value="2"/>
</dbReference>
<evidence type="ECO:0000313" key="11">
    <source>
        <dbReference type="Proteomes" id="UP000079169"/>
    </source>
</evidence>
<reference evidence="12" key="1">
    <citation type="submission" date="2025-08" db="UniProtKB">
        <authorList>
            <consortium name="RefSeq"/>
        </authorList>
    </citation>
    <scope>IDENTIFICATION</scope>
</reference>
<feature type="binding site" description="axial binding residue" evidence="8">
    <location>
        <position position="446"/>
    </location>
    <ligand>
        <name>heme</name>
        <dbReference type="ChEBI" id="CHEBI:30413"/>
    </ligand>
    <ligandPart>
        <name>Fe</name>
        <dbReference type="ChEBI" id="CHEBI:18248"/>
    </ligandPart>
</feature>
<dbReference type="GeneID" id="103507738"/>
<dbReference type="SUPFAM" id="SSF48264">
    <property type="entry name" value="Cytochrome P450"/>
    <property type="match status" value="2"/>
</dbReference>
<dbReference type="STRING" id="121845.A0A3Q0IQ18"/>
<keyword evidence="4 8" id="KW-0479">Metal-binding</keyword>
<dbReference type="InterPro" id="IPR036396">
    <property type="entry name" value="Cyt_P450_sf"/>
</dbReference>
<dbReference type="InterPro" id="IPR017972">
    <property type="entry name" value="Cyt_P450_CS"/>
</dbReference>
<dbReference type="PANTHER" id="PTHR24291:SF50">
    <property type="entry name" value="BIFUNCTIONAL ALBAFLAVENONE MONOOXYGENASE_TERPENE SYNTHASE"/>
    <property type="match status" value="1"/>
</dbReference>
<dbReference type="PRINTS" id="PR00385">
    <property type="entry name" value="P450"/>
</dbReference>
<dbReference type="InterPro" id="IPR050196">
    <property type="entry name" value="Cytochrome_P450_Monoox"/>
</dbReference>
<name>A0A3Q0IQ18_DIACI</name>
<proteinExistence type="inferred from homology"/>
<keyword evidence="5 9" id="KW-0560">Oxidoreductase</keyword>
<dbReference type="PaxDb" id="121845-A0A3Q0IQ18"/>
<comment type="cofactor">
    <cofactor evidence="1 8">
        <name>heme</name>
        <dbReference type="ChEBI" id="CHEBI:30413"/>
    </cofactor>
</comment>
<dbReference type="GO" id="GO:0005789">
    <property type="term" value="C:endoplasmic reticulum membrane"/>
    <property type="evidence" value="ECO:0007669"/>
    <property type="project" value="UniProtKB-SubCell"/>
</dbReference>
<evidence type="ECO:0000256" key="10">
    <source>
        <dbReference type="SAM" id="Phobius"/>
    </source>
</evidence>
<dbReference type="RefSeq" id="XP_026678322.1">
    <property type="nucleotide sequence ID" value="XM_026822521.1"/>
</dbReference>
<evidence type="ECO:0000256" key="5">
    <source>
        <dbReference type="ARBA" id="ARBA00023002"/>
    </source>
</evidence>
<feature type="transmembrane region" description="Helical" evidence="10">
    <location>
        <begin position="7"/>
        <end position="27"/>
    </location>
</feature>
<dbReference type="KEGG" id="dci:103507738"/>
<dbReference type="InterPro" id="IPR002401">
    <property type="entry name" value="Cyt_P450_E_grp-I"/>
</dbReference>
<evidence type="ECO:0000256" key="9">
    <source>
        <dbReference type="RuleBase" id="RU000461"/>
    </source>
</evidence>
<evidence type="ECO:0000256" key="6">
    <source>
        <dbReference type="ARBA" id="ARBA00023004"/>
    </source>
</evidence>
<comment type="similarity">
    <text evidence="2 9">Belongs to the cytochrome P450 family.</text>
</comment>
<dbReference type="InterPro" id="IPR001128">
    <property type="entry name" value="Cyt_P450"/>
</dbReference>
<evidence type="ECO:0000256" key="8">
    <source>
        <dbReference type="PIRSR" id="PIRSR602401-1"/>
    </source>
</evidence>
<keyword evidence="10" id="KW-0472">Membrane</keyword>
<dbReference type="Proteomes" id="UP000079169">
    <property type="component" value="Unplaced"/>
</dbReference>
<organism evidence="11 12">
    <name type="scientific">Diaphorina citri</name>
    <name type="common">Asian citrus psyllid</name>
    <dbReference type="NCBI Taxonomy" id="121845"/>
    <lineage>
        <taxon>Eukaryota</taxon>
        <taxon>Metazoa</taxon>
        <taxon>Ecdysozoa</taxon>
        <taxon>Arthropoda</taxon>
        <taxon>Hexapoda</taxon>
        <taxon>Insecta</taxon>
        <taxon>Pterygota</taxon>
        <taxon>Neoptera</taxon>
        <taxon>Paraneoptera</taxon>
        <taxon>Hemiptera</taxon>
        <taxon>Sternorrhyncha</taxon>
        <taxon>Psylloidea</taxon>
        <taxon>Psyllidae</taxon>
        <taxon>Diaphorininae</taxon>
        <taxon>Diaphorina</taxon>
    </lineage>
</organism>
<dbReference type="PRINTS" id="PR00463">
    <property type="entry name" value="EP450I"/>
</dbReference>
<keyword evidence="7 9" id="KW-0503">Monooxygenase</keyword>
<keyword evidence="11" id="KW-1185">Reference proteome</keyword>
<dbReference type="Gene3D" id="1.10.630.10">
    <property type="entry name" value="Cytochrome P450"/>
    <property type="match status" value="2"/>
</dbReference>
<evidence type="ECO:0000256" key="7">
    <source>
        <dbReference type="ARBA" id="ARBA00023033"/>
    </source>
</evidence>
<evidence type="ECO:0000256" key="2">
    <source>
        <dbReference type="ARBA" id="ARBA00010617"/>
    </source>
</evidence>
<sequence>MSFLARLLGNPLFWCLSLVAISLHYIWRNRSFYIISWKLPGPFSLPLIGNALNLIMDGGIPNAISMMTNNMETYGKHSRVIRIWACQELYVLVADASVAFQINKMPDKPDFYSFLGGLYIKGGLASDIDVDHWRWARKLMEPFFSLKNIKSWIQISHEESLHTAEYLQKYASSGESFLPLKTLRLFGMHVVGRAFFGSNLQSFSPKEKETALDNVEKMFEHFLHRVLVPITKNLLIYSLIGLRRKENILMKQLVRDIDKILEEKISRIKAGIDVSEDDYLTKLMREPELYMEVRQQAGTIMVGGIDTTSTEIFSILVMLALHPDVQNKLRKEIIDVLGDDVTQTPTYDNLMKLDYMERVLKEGMRMFPPVPVLAKKVATETKISTDIGEYTIPAGTTVLVLIHTIQNNPDYFDLPHVYDPDRWLPDKVAQRDPHCFLPFSSGPRRCMGGRFTMQEMRIFLATMLRQFEILPSDQCKTMRDVKFEMNGTTLTDGSRTSSGPRRCIGGKFVMQEMRIFLATMLRQFEILPSDQCKTMRDVKFEMNLTLKLKDNCQIRLRSRKPNLGI</sequence>
<dbReference type="GO" id="GO:0005506">
    <property type="term" value="F:iron ion binding"/>
    <property type="evidence" value="ECO:0007669"/>
    <property type="project" value="InterPro"/>
</dbReference>
<keyword evidence="10" id="KW-0812">Transmembrane</keyword>
<dbReference type="GO" id="GO:0016705">
    <property type="term" value="F:oxidoreductase activity, acting on paired donors, with incorporation or reduction of molecular oxygen"/>
    <property type="evidence" value="ECO:0007669"/>
    <property type="project" value="InterPro"/>
</dbReference>
<dbReference type="GO" id="GO:0004497">
    <property type="term" value="F:monooxygenase activity"/>
    <property type="evidence" value="ECO:0007669"/>
    <property type="project" value="UniProtKB-KW"/>
</dbReference>
<accession>A0A3Q0IQ18</accession>
<dbReference type="PANTHER" id="PTHR24291">
    <property type="entry name" value="CYTOCHROME P450 FAMILY 4"/>
    <property type="match status" value="1"/>
</dbReference>
<evidence type="ECO:0000313" key="12">
    <source>
        <dbReference type="RefSeq" id="XP_026678322.1"/>
    </source>
</evidence>
<dbReference type="PROSITE" id="PS00086">
    <property type="entry name" value="CYTOCHROME_P450"/>
    <property type="match status" value="1"/>
</dbReference>
<keyword evidence="10" id="KW-1133">Transmembrane helix</keyword>
<evidence type="ECO:0000256" key="3">
    <source>
        <dbReference type="ARBA" id="ARBA00022617"/>
    </source>
</evidence>
<evidence type="ECO:0000256" key="4">
    <source>
        <dbReference type="ARBA" id="ARBA00022723"/>
    </source>
</evidence>
<dbReference type="AlphaFoldDB" id="A0A3Q0IQ18"/>
<dbReference type="GO" id="GO:0020037">
    <property type="term" value="F:heme binding"/>
    <property type="evidence" value="ECO:0007669"/>
    <property type="project" value="InterPro"/>
</dbReference>